<dbReference type="InterPro" id="IPR042185">
    <property type="entry name" value="Serpin_sf_2"/>
</dbReference>
<sequence>MSPLTDLVLANAIYFKGKWEEPFDEKHTKEDKFHRLDDTDVDMPFMRGFDSHRLAYHDGFKLLQLRYEWANGAGSFPPSRQRRSTRCASSCLTRAMGCGSSPTRWRPARTSYTSMYRIVASRSATFGFPCSS</sequence>
<evidence type="ECO:0000259" key="2">
    <source>
        <dbReference type="Pfam" id="PF00079"/>
    </source>
</evidence>
<dbReference type="PANTHER" id="PTHR11461">
    <property type="entry name" value="SERINE PROTEASE INHIBITOR, SERPIN"/>
    <property type="match status" value="1"/>
</dbReference>
<reference evidence="3" key="1">
    <citation type="submission" date="2023-07" db="EMBL/GenBank/DDBJ databases">
        <title>A chromosome-level genome assembly of Lolium multiflorum.</title>
        <authorList>
            <person name="Chen Y."/>
            <person name="Copetti D."/>
            <person name="Kolliker R."/>
            <person name="Studer B."/>
        </authorList>
    </citation>
    <scope>NUCLEOTIDE SEQUENCE</scope>
    <source>
        <strain evidence="3">02402/16</strain>
        <tissue evidence="3">Leaf</tissue>
    </source>
</reference>
<dbReference type="Proteomes" id="UP001231189">
    <property type="component" value="Unassembled WGS sequence"/>
</dbReference>
<comment type="caution">
    <text evidence="3">The sequence shown here is derived from an EMBL/GenBank/DDBJ whole genome shotgun (WGS) entry which is preliminary data.</text>
</comment>
<protein>
    <recommendedName>
        <fullName evidence="2">Serpin domain-containing protein</fullName>
    </recommendedName>
</protein>
<feature type="domain" description="Serpin" evidence="2">
    <location>
        <begin position="2"/>
        <end position="68"/>
    </location>
</feature>
<dbReference type="AlphaFoldDB" id="A0AAD8RK11"/>
<dbReference type="InterPro" id="IPR023796">
    <property type="entry name" value="Serpin_dom"/>
</dbReference>
<proteinExistence type="inferred from homology"/>
<dbReference type="PANTHER" id="PTHR11461:SF316">
    <property type="entry name" value="SERPIN DOMAIN-CONTAINING PROTEIN"/>
    <property type="match status" value="1"/>
</dbReference>
<comment type="similarity">
    <text evidence="1">Belongs to the serpin family.</text>
</comment>
<dbReference type="SUPFAM" id="SSF56574">
    <property type="entry name" value="Serpins"/>
    <property type="match status" value="1"/>
</dbReference>
<dbReference type="GO" id="GO:0005615">
    <property type="term" value="C:extracellular space"/>
    <property type="evidence" value="ECO:0007669"/>
    <property type="project" value="InterPro"/>
</dbReference>
<evidence type="ECO:0000313" key="4">
    <source>
        <dbReference type="Proteomes" id="UP001231189"/>
    </source>
</evidence>
<keyword evidence="4" id="KW-1185">Reference proteome</keyword>
<dbReference type="Gene3D" id="3.30.497.10">
    <property type="entry name" value="Antithrombin, subunit I, domain 2"/>
    <property type="match status" value="1"/>
</dbReference>
<gene>
    <name evidence="3" type="ORF">QYE76_000470</name>
</gene>
<dbReference type="Gene3D" id="2.30.39.10">
    <property type="entry name" value="Alpha-1-antitrypsin, domain 1"/>
    <property type="match status" value="1"/>
</dbReference>
<evidence type="ECO:0000256" key="1">
    <source>
        <dbReference type="ARBA" id="ARBA00009500"/>
    </source>
</evidence>
<dbReference type="InterPro" id="IPR036186">
    <property type="entry name" value="Serpin_sf"/>
</dbReference>
<dbReference type="InterPro" id="IPR042178">
    <property type="entry name" value="Serpin_sf_1"/>
</dbReference>
<dbReference type="EMBL" id="JAUUTY010000005">
    <property type="protein sequence ID" value="KAK1626155.1"/>
    <property type="molecule type" value="Genomic_DNA"/>
</dbReference>
<name>A0AAD8RK11_LOLMU</name>
<accession>A0AAD8RK11</accession>
<evidence type="ECO:0000313" key="3">
    <source>
        <dbReference type="EMBL" id="KAK1626155.1"/>
    </source>
</evidence>
<dbReference type="InterPro" id="IPR000215">
    <property type="entry name" value="Serpin_fam"/>
</dbReference>
<dbReference type="Pfam" id="PF00079">
    <property type="entry name" value="Serpin"/>
    <property type="match status" value="1"/>
</dbReference>
<dbReference type="GO" id="GO:0004867">
    <property type="term" value="F:serine-type endopeptidase inhibitor activity"/>
    <property type="evidence" value="ECO:0007669"/>
    <property type="project" value="InterPro"/>
</dbReference>
<organism evidence="3 4">
    <name type="scientific">Lolium multiflorum</name>
    <name type="common">Italian ryegrass</name>
    <name type="synonym">Lolium perenne subsp. multiflorum</name>
    <dbReference type="NCBI Taxonomy" id="4521"/>
    <lineage>
        <taxon>Eukaryota</taxon>
        <taxon>Viridiplantae</taxon>
        <taxon>Streptophyta</taxon>
        <taxon>Embryophyta</taxon>
        <taxon>Tracheophyta</taxon>
        <taxon>Spermatophyta</taxon>
        <taxon>Magnoliopsida</taxon>
        <taxon>Liliopsida</taxon>
        <taxon>Poales</taxon>
        <taxon>Poaceae</taxon>
        <taxon>BOP clade</taxon>
        <taxon>Pooideae</taxon>
        <taxon>Poodae</taxon>
        <taxon>Poeae</taxon>
        <taxon>Poeae Chloroplast Group 2 (Poeae type)</taxon>
        <taxon>Loliodinae</taxon>
        <taxon>Loliinae</taxon>
        <taxon>Lolium</taxon>
    </lineage>
</organism>